<dbReference type="AlphaFoldDB" id="B6D948"/>
<keyword evidence="1" id="KW-0614">Plasmid</keyword>
<name>B6D948_ACIHW</name>
<evidence type="ECO:0000313" key="1">
    <source>
        <dbReference type="EMBL" id="ACI15730.1"/>
    </source>
</evidence>
<geneLocation type="plasmid" evidence="1">
    <name>pAH1</name>
</geneLocation>
<dbReference type="EMBL" id="EU881703">
    <property type="protein sequence ID" value="ACI15730.1"/>
    <property type="molecule type" value="Genomic_DNA"/>
</dbReference>
<sequence length="53" mass="6531">MSSKKVLKKNVINKIFIFLFSPILKRYYLIYEDKDEIVLLKKGKNYRYDIIMR</sequence>
<accession>B6D948</accession>
<proteinExistence type="predicted"/>
<reference evidence="1" key="1">
    <citation type="journal article" date="2008" name="Mol. Microbiol.">
        <title>Novel archaeal plasmid pAH1 and its interactions with the lipothrixvirus AFV1.</title>
        <authorList>
            <person name="Basta T."/>
            <person name="Smyth J."/>
            <person name="Forterre P."/>
            <person name="Prangishvili D."/>
            <person name="Peng X."/>
        </authorList>
    </citation>
    <scope>NUCLEOTIDE SEQUENCE</scope>
    <source>
        <strain evidence="1">W1</strain>
        <plasmid evidence="1">pAH1</plasmid>
    </source>
</reference>
<protein>
    <submittedName>
        <fullName evidence="1">Uncharacterized protein</fullName>
    </submittedName>
</protein>
<organism evidence="1">
    <name type="scientific">Acidianus hospitalis (strain W1)</name>
    <dbReference type="NCBI Taxonomy" id="933801"/>
    <lineage>
        <taxon>Archaea</taxon>
        <taxon>Thermoproteota</taxon>
        <taxon>Thermoprotei</taxon>
        <taxon>Sulfolobales</taxon>
        <taxon>Sulfolobaceae</taxon>
        <taxon>Acidianus</taxon>
    </lineage>
</organism>